<evidence type="ECO:0000256" key="1">
    <source>
        <dbReference type="SAM" id="Phobius"/>
    </source>
</evidence>
<proteinExistence type="predicted"/>
<evidence type="ECO:0000313" key="3">
    <source>
        <dbReference type="Proteomes" id="UP000265520"/>
    </source>
</evidence>
<accession>A0A392TSR4</accession>
<keyword evidence="1" id="KW-0472">Membrane</keyword>
<dbReference type="EMBL" id="LXQA010642668">
    <property type="protein sequence ID" value="MCI63734.1"/>
    <property type="molecule type" value="Genomic_DNA"/>
</dbReference>
<feature type="non-terminal residue" evidence="2">
    <location>
        <position position="1"/>
    </location>
</feature>
<dbReference type="AlphaFoldDB" id="A0A392TSR4"/>
<keyword evidence="1" id="KW-0812">Transmembrane</keyword>
<name>A0A392TSR4_9FABA</name>
<sequence length="75" mass="8485">VRGYAVLAVVSFVALRGSMAILVFLVFVVLSSVNRSSLDLAFEWFWIVLGVQQDLSRQRLIFQYSYHSLISDCIA</sequence>
<keyword evidence="1" id="KW-1133">Transmembrane helix</keyword>
<keyword evidence="3" id="KW-1185">Reference proteome</keyword>
<reference evidence="2 3" key="1">
    <citation type="journal article" date="2018" name="Front. Plant Sci.">
        <title>Red Clover (Trifolium pratense) and Zigzag Clover (T. medium) - A Picture of Genomic Similarities and Differences.</title>
        <authorList>
            <person name="Dluhosova J."/>
            <person name="Istvanek J."/>
            <person name="Nedelnik J."/>
            <person name="Repkova J."/>
        </authorList>
    </citation>
    <scope>NUCLEOTIDE SEQUENCE [LARGE SCALE GENOMIC DNA]</scope>
    <source>
        <strain evidence="3">cv. 10/8</strain>
        <tissue evidence="2">Leaf</tissue>
    </source>
</reference>
<comment type="caution">
    <text evidence="2">The sequence shown here is derived from an EMBL/GenBank/DDBJ whole genome shotgun (WGS) entry which is preliminary data.</text>
</comment>
<evidence type="ECO:0000313" key="2">
    <source>
        <dbReference type="EMBL" id="MCI63734.1"/>
    </source>
</evidence>
<dbReference type="Proteomes" id="UP000265520">
    <property type="component" value="Unassembled WGS sequence"/>
</dbReference>
<organism evidence="2 3">
    <name type="scientific">Trifolium medium</name>
    <dbReference type="NCBI Taxonomy" id="97028"/>
    <lineage>
        <taxon>Eukaryota</taxon>
        <taxon>Viridiplantae</taxon>
        <taxon>Streptophyta</taxon>
        <taxon>Embryophyta</taxon>
        <taxon>Tracheophyta</taxon>
        <taxon>Spermatophyta</taxon>
        <taxon>Magnoliopsida</taxon>
        <taxon>eudicotyledons</taxon>
        <taxon>Gunneridae</taxon>
        <taxon>Pentapetalae</taxon>
        <taxon>rosids</taxon>
        <taxon>fabids</taxon>
        <taxon>Fabales</taxon>
        <taxon>Fabaceae</taxon>
        <taxon>Papilionoideae</taxon>
        <taxon>50 kb inversion clade</taxon>
        <taxon>NPAAA clade</taxon>
        <taxon>Hologalegina</taxon>
        <taxon>IRL clade</taxon>
        <taxon>Trifolieae</taxon>
        <taxon>Trifolium</taxon>
    </lineage>
</organism>
<protein>
    <submittedName>
        <fullName evidence="2">Uncharacterized protein</fullName>
    </submittedName>
</protein>
<feature type="transmembrane region" description="Helical" evidence="1">
    <location>
        <begin position="6"/>
        <end position="30"/>
    </location>
</feature>